<sequence>MAALFNWMPWLAMGDVANVGQLAGINAVQLIAMIVKAANNARMHKKNCKQFAQHLKLISNLLDQLNFTDLKERPECREPLEHLENALRKAVILVESCRDKSYLYLVAMGWVYVTKFRDYQDEIDKYLKLIPLISLVENSRERLRAITKDKRLYTMDESEVKVQKTLLKPARSRRESMRLSRQLSRRYPGMPLDIALREENTKLRKELEHMKALKELEECDMIEHLIDFTETVAADPVILEQAIVEIPEEKEEEQGRRPRSKHHSAREVVKESSKRDIKHPNPSLQGYPPHDLQLITYDGSARKDPSYPTSPSNSFYSNRKMDDWHYGLCDCCTDPCLCIETFCYPCETFTLVAKRVSDGKTSQDSACAQLAFHSLYGGCCCYTCCIRGKVRQRFNIEGDCFSDYWTHVCCCCCAVLQEFHELRFQEKQGTVIHSLPTIPPQSSTATLHTRHA</sequence>
<keyword evidence="3" id="KW-1133">Transmembrane helix</keyword>
<organism evidence="7 8">
    <name type="scientific">Ceratodon purpureus</name>
    <name type="common">Fire moss</name>
    <name type="synonym">Dicranum purpureum</name>
    <dbReference type="NCBI Taxonomy" id="3225"/>
    <lineage>
        <taxon>Eukaryota</taxon>
        <taxon>Viridiplantae</taxon>
        <taxon>Streptophyta</taxon>
        <taxon>Embryophyta</taxon>
        <taxon>Bryophyta</taxon>
        <taxon>Bryophytina</taxon>
        <taxon>Bryopsida</taxon>
        <taxon>Dicranidae</taxon>
        <taxon>Pseudoditrichales</taxon>
        <taxon>Ditrichaceae</taxon>
        <taxon>Ceratodon</taxon>
    </lineage>
</organism>
<gene>
    <name evidence="7" type="ORF">KC19_4G252300</name>
</gene>
<evidence type="ECO:0000259" key="6">
    <source>
        <dbReference type="Pfam" id="PF19584"/>
    </source>
</evidence>
<accession>A0A8T0ICG6</accession>
<dbReference type="EMBL" id="CM026424">
    <property type="protein sequence ID" value="KAG0581444.1"/>
    <property type="molecule type" value="Genomic_DNA"/>
</dbReference>
<dbReference type="PANTHER" id="PTHR46604:SF3">
    <property type="entry name" value="PROTEIN MID1-COMPLEMENTING ACTIVITY 1"/>
    <property type="match status" value="1"/>
</dbReference>
<dbReference type="InterPro" id="IPR059179">
    <property type="entry name" value="MLKL-like_MCAfunc"/>
</dbReference>
<dbReference type="InterPro" id="IPR045766">
    <property type="entry name" value="MCAfunc"/>
</dbReference>
<keyword evidence="8" id="KW-1185">Reference proteome</keyword>
<dbReference type="AlphaFoldDB" id="A0A8T0ICG6"/>
<proteinExistence type="predicted"/>
<evidence type="ECO:0000313" key="8">
    <source>
        <dbReference type="Proteomes" id="UP000822688"/>
    </source>
</evidence>
<keyword evidence="2" id="KW-0812">Transmembrane</keyword>
<dbReference type="Gene3D" id="1.20.930.20">
    <property type="entry name" value="Adaptor protein Cbl, N-terminal domain"/>
    <property type="match status" value="1"/>
</dbReference>
<dbReference type="GO" id="GO:0016020">
    <property type="term" value="C:membrane"/>
    <property type="evidence" value="ECO:0007669"/>
    <property type="project" value="UniProtKB-SubCell"/>
</dbReference>
<feature type="region of interest" description="Disordered" evidence="5">
    <location>
        <begin position="248"/>
        <end position="290"/>
    </location>
</feature>
<dbReference type="FunFam" id="1.20.930.20:FF:000003">
    <property type="entry name" value="DNA mismatch repair protein MLH1"/>
    <property type="match status" value="1"/>
</dbReference>
<evidence type="ECO:0000313" key="7">
    <source>
        <dbReference type="EMBL" id="KAG0581444.1"/>
    </source>
</evidence>
<dbReference type="Pfam" id="PF04749">
    <property type="entry name" value="PLAC8"/>
    <property type="match status" value="1"/>
</dbReference>
<evidence type="ECO:0000256" key="4">
    <source>
        <dbReference type="ARBA" id="ARBA00023136"/>
    </source>
</evidence>
<dbReference type="GO" id="GO:0007166">
    <property type="term" value="P:cell surface receptor signaling pathway"/>
    <property type="evidence" value="ECO:0007669"/>
    <property type="project" value="InterPro"/>
</dbReference>
<dbReference type="InterPro" id="IPR006461">
    <property type="entry name" value="PLAC_motif_containing"/>
</dbReference>
<reference evidence="7" key="1">
    <citation type="submission" date="2020-06" db="EMBL/GenBank/DDBJ databases">
        <title>WGS assembly of Ceratodon purpureus strain R40.</title>
        <authorList>
            <person name="Carey S.B."/>
            <person name="Jenkins J."/>
            <person name="Shu S."/>
            <person name="Lovell J.T."/>
            <person name="Sreedasyam A."/>
            <person name="Maumus F."/>
            <person name="Tiley G.P."/>
            <person name="Fernandez-Pozo N."/>
            <person name="Barry K."/>
            <person name="Chen C."/>
            <person name="Wang M."/>
            <person name="Lipzen A."/>
            <person name="Daum C."/>
            <person name="Saski C.A."/>
            <person name="Payton A.C."/>
            <person name="Mcbreen J.C."/>
            <person name="Conrad R.E."/>
            <person name="Kollar L.M."/>
            <person name="Olsson S."/>
            <person name="Huttunen S."/>
            <person name="Landis J.B."/>
            <person name="Wickett N.J."/>
            <person name="Johnson M.G."/>
            <person name="Rensing S.A."/>
            <person name="Grimwood J."/>
            <person name="Schmutz J."/>
            <person name="Mcdaniel S.F."/>
        </authorList>
    </citation>
    <scope>NUCLEOTIDE SEQUENCE</scope>
    <source>
        <strain evidence="7">R40</strain>
    </source>
</reference>
<dbReference type="CDD" id="cd21037">
    <property type="entry name" value="MLKL_NTD"/>
    <property type="match status" value="1"/>
</dbReference>
<dbReference type="InterPro" id="IPR036537">
    <property type="entry name" value="Adaptor_Cbl_N_dom_sf"/>
</dbReference>
<comment type="caution">
    <text evidence="7">The sequence shown here is derived from an EMBL/GenBank/DDBJ whole genome shotgun (WGS) entry which is preliminary data.</text>
</comment>
<dbReference type="GO" id="GO:0005262">
    <property type="term" value="F:calcium channel activity"/>
    <property type="evidence" value="ECO:0007669"/>
    <property type="project" value="UniProtKB-ARBA"/>
</dbReference>
<dbReference type="NCBIfam" id="TIGR01571">
    <property type="entry name" value="A_thal_Cys_rich"/>
    <property type="match status" value="1"/>
</dbReference>
<keyword evidence="4" id="KW-0472">Membrane</keyword>
<evidence type="ECO:0000256" key="3">
    <source>
        <dbReference type="ARBA" id="ARBA00022989"/>
    </source>
</evidence>
<name>A0A8T0ICG6_CERPU</name>
<evidence type="ECO:0000256" key="2">
    <source>
        <dbReference type="ARBA" id="ARBA00022692"/>
    </source>
</evidence>
<feature type="compositionally biased region" description="Basic and acidic residues" evidence="5">
    <location>
        <begin position="265"/>
        <end position="279"/>
    </location>
</feature>
<dbReference type="Proteomes" id="UP000822688">
    <property type="component" value="Chromosome 4"/>
</dbReference>
<protein>
    <recommendedName>
        <fullName evidence="6">MCAfunc domain-containing protein</fullName>
    </recommendedName>
</protein>
<evidence type="ECO:0000256" key="5">
    <source>
        <dbReference type="SAM" id="MobiDB-lite"/>
    </source>
</evidence>
<dbReference type="PANTHER" id="PTHR46604">
    <property type="entry name" value="PROTEIN MID1-COMPLEMENTING ACTIVITY 1"/>
    <property type="match status" value="1"/>
</dbReference>
<comment type="subcellular location">
    <subcellularLocation>
        <location evidence="1">Membrane</location>
        <topology evidence="1">Single-pass membrane protein</topology>
    </subcellularLocation>
</comment>
<dbReference type="Pfam" id="PF19584">
    <property type="entry name" value="MCAfunc"/>
    <property type="match status" value="1"/>
</dbReference>
<feature type="domain" description="MCAfunc" evidence="6">
    <location>
        <begin position="30"/>
        <end position="169"/>
    </location>
</feature>
<evidence type="ECO:0000256" key="1">
    <source>
        <dbReference type="ARBA" id="ARBA00004167"/>
    </source>
</evidence>